<reference evidence="1" key="1">
    <citation type="journal article" date="2017" name="Science">
        <title>Giant viruses with an expanded complement of translation system components.</title>
        <authorList>
            <person name="Schulz F."/>
            <person name="Yutin N."/>
            <person name="Ivanova N.N."/>
            <person name="Ortega D.R."/>
            <person name="Lee T.K."/>
            <person name="Vierheilig J."/>
            <person name="Daims H."/>
            <person name="Horn M."/>
            <person name="Wagner M."/>
            <person name="Jensen G.J."/>
            <person name="Kyrpides N.C."/>
            <person name="Koonin E.V."/>
            <person name="Woyke T."/>
        </authorList>
    </citation>
    <scope>NUCLEOTIDE SEQUENCE</scope>
    <source>
        <strain evidence="1">ILV1</strain>
    </source>
</reference>
<proteinExistence type="predicted"/>
<gene>
    <name evidence="1" type="ORF">Indivirus_1_184</name>
</gene>
<organism evidence="1">
    <name type="scientific">Indivirus ILV1</name>
    <dbReference type="NCBI Taxonomy" id="1977633"/>
    <lineage>
        <taxon>Viruses</taxon>
        <taxon>Varidnaviria</taxon>
        <taxon>Bamfordvirae</taxon>
        <taxon>Nucleocytoviricota</taxon>
        <taxon>Megaviricetes</taxon>
        <taxon>Imitervirales</taxon>
        <taxon>Mimiviridae</taxon>
        <taxon>Klosneuvirinae</taxon>
        <taxon>Indivirus</taxon>
    </lineage>
</organism>
<evidence type="ECO:0000313" key="1">
    <source>
        <dbReference type="EMBL" id="ARF09561.1"/>
    </source>
</evidence>
<sequence length="155" mass="18806">MSKYIYDTNLKGKHSKFNQELYEKYDLPAREKIKKALGDFVKDNPDPYKQDLIITKKDFKYKYIELQVCTMWTGEKFPFDNVYIYERKYIYGPETLFITLNRDMTKGFVFDGASYDENNLKRLKKYSREFVYNIKWNRIMPILIDTLTESDIELY</sequence>
<protein>
    <submittedName>
        <fullName evidence="1">Uncharacterized protein</fullName>
    </submittedName>
</protein>
<name>A0A1V0SCZ4_9VIRU</name>
<accession>A0A1V0SCZ4</accession>
<dbReference type="EMBL" id="KY684085">
    <property type="protein sequence ID" value="ARF09561.1"/>
    <property type="molecule type" value="Genomic_DNA"/>
</dbReference>